<dbReference type="Proteomes" id="UP000461730">
    <property type="component" value="Unassembled WGS sequence"/>
</dbReference>
<sequence length="422" mass="48172">MSKLLNRSLKVFILYAAFVLACSIPVYYLIVDYIWKSELDEHNVIIGENIKKRIQSVPMTDVELEQSILLWNKLQPHAQIKSTDRGRPDSIYNIYKKREVTGEMDRFQGLITYFEYNGRYYCLMVETNIEESYETIAVITVITIVFFIILLGGLILLNRNLSKALWQPFYQILEKIRGFSLEKGQKITFDDTGISEFNELNESLDRLIKGNINVYQEQKEFTENVSHELQTPLAIVQSKLDLLLQDRELTTEQYNIINDAQAALGRSARINKTLLLFARIGNGQFADKEPVNLEELVHSNLDLLADFVKEKHLHAETEGLTVTANRLLVEMMVANLLLNAIRHSAADASISITLGNGTLKVANSGSAPLEQKNLFKRFMRAASHTPGTGLGLALVREICQRYGWEITYHFEEGMHVFRVAFS</sequence>
<dbReference type="EMBL" id="WRXN01000005">
    <property type="protein sequence ID" value="MVT09334.1"/>
    <property type="molecule type" value="Genomic_DNA"/>
</dbReference>
<dbReference type="InterPro" id="IPR050428">
    <property type="entry name" value="TCS_sensor_his_kinase"/>
</dbReference>
<keyword evidence="5 8" id="KW-0812">Transmembrane</keyword>
<dbReference type="Gene3D" id="3.30.565.10">
    <property type="entry name" value="Histidine kinase-like ATPase, C-terminal domain"/>
    <property type="match status" value="1"/>
</dbReference>
<dbReference type="RefSeq" id="WP_157306762.1">
    <property type="nucleotide sequence ID" value="NZ_WRXN01000005.1"/>
</dbReference>
<accession>A0A7K1U4Q3</accession>
<dbReference type="SUPFAM" id="SSF55874">
    <property type="entry name" value="ATPase domain of HSP90 chaperone/DNA topoisomerase II/histidine kinase"/>
    <property type="match status" value="1"/>
</dbReference>
<keyword evidence="8" id="KW-0472">Membrane</keyword>
<evidence type="ECO:0000256" key="2">
    <source>
        <dbReference type="ARBA" id="ARBA00012438"/>
    </source>
</evidence>
<feature type="transmembrane region" description="Helical" evidence="8">
    <location>
        <begin position="12"/>
        <end position="30"/>
    </location>
</feature>
<protein>
    <recommendedName>
        <fullName evidence="2">histidine kinase</fullName>
        <ecNumber evidence="2">2.7.13.3</ecNumber>
    </recommendedName>
</protein>
<evidence type="ECO:0000256" key="4">
    <source>
        <dbReference type="ARBA" id="ARBA00022679"/>
    </source>
</evidence>
<gene>
    <name evidence="10" type="ORF">GO493_13775</name>
</gene>
<evidence type="ECO:0000256" key="3">
    <source>
        <dbReference type="ARBA" id="ARBA00022553"/>
    </source>
</evidence>
<dbReference type="InterPro" id="IPR003594">
    <property type="entry name" value="HATPase_dom"/>
</dbReference>
<comment type="caution">
    <text evidence="10">The sequence shown here is derived from an EMBL/GenBank/DDBJ whole genome shotgun (WGS) entry which is preliminary data.</text>
</comment>
<dbReference type="PROSITE" id="PS50109">
    <property type="entry name" value="HIS_KIN"/>
    <property type="match status" value="1"/>
</dbReference>
<dbReference type="InterPro" id="IPR036097">
    <property type="entry name" value="HisK_dim/P_sf"/>
</dbReference>
<feature type="transmembrane region" description="Helical" evidence="8">
    <location>
        <begin position="136"/>
        <end position="157"/>
    </location>
</feature>
<evidence type="ECO:0000256" key="6">
    <source>
        <dbReference type="ARBA" id="ARBA00022777"/>
    </source>
</evidence>
<reference evidence="10 11" key="1">
    <citation type="submission" date="2019-12" db="EMBL/GenBank/DDBJ databases">
        <title>Chitinophaga sp. strain ysch24 (GDMCC 1.1355), whole genome shotgun sequence.</title>
        <authorList>
            <person name="Zhang X."/>
        </authorList>
    </citation>
    <scope>NUCLEOTIDE SEQUENCE [LARGE SCALE GENOMIC DNA]</scope>
    <source>
        <strain evidence="11">ysch24</strain>
    </source>
</reference>
<keyword evidence="11" id="KW-1185">Reference proteome</keyword>
<organism evidence="10 11">
    <name type="scientific">Chitinophaga tropicalis</name>
    <dbReference type="NCBI Taxonomy" id="2683588"/>
    <lineage>
        <taxon>Bacteria</taxon>
        <taxon>Pseudomonadati</taxon>
        <taxon>Bacteroidota</taxon>
        <taxon>Chitinophagia</taxon>
        <taxon>Chitinophagales</taxon>
        <taxon>Chitinophagaceae</taxon>
        <taxon>Chitinophaga</taxon>
    </lineage>
</organism>
<feature type="domain" description="Histidine kinase" evidence="9">
    <location>
        <begin position="224"/>
        <end position="422"/>
    </location>
</feature>
<evidence type="ECO:0000313" key="11">
    <source>
        <dbReference type="Proteomes" id="UP000461730"/>
    </source>
</evidence>
<dbReference type="GO" id="GO:0000155">
    <property type="term" value="F:phosphorelay sensor kinase activity"/>
    <property type="evidence" value="ECO:0007669"/>
    <property type="project" value="InterPro"/>
</dbReference>
<dbReference type="CDD" id="cd00082">
    <property type="entry name" value="HisKA"/>
    <property type="match status" value="1"/>
</dbReference>
<dbReference type="AlphaFoldDB" id="A0A7K1U4Q3"/>
<evidence type="ECO:0000259" key="9">
    <source>
        <dbReference type="PROSITE" id="PS50109"/>
    </source>
</evidence>
<dbReference type="PANTHER" id="PTHR45436">
    <property type="entry name" value="SENSOR HISTIDINE KINASE YKOH"/>
    <property type="match status" value="1"/>
</dbReference>
<dbReference type="InterPro" id="IPR003661">
    <property type="entry name" value="HisK_dim/P_dom"/>
</dbReference>
<proteinExistence type="predicted"/>
<dbReference type="SMART" id="SM00387">
    <property type="entry name" value="HATPase_c"/>
    <property type="match status" value="1"/>
</dbReference>
<comment type="catalytic activity">
    <reaction evidence="1">
        <text>ATP + protein L-histidine = ADP + protein N-phospho-L-histidine.</text>
        <dbReference type="EC" id="2.7.13.3"/>
    </reaction>
</comment>
<dbReference type="Pfam" id="PF02518">
    <property type="entry name" value="HATPase_c"/>
    <property type="match status" value="1"/>
</dbReference>
<dbReference type="InterPro" id="IPR005467">
    <property type="entry name" value="His_kinase_dom"/>
</dbReference>
<evidence type="ECO:0000256" key="1">
    <source>
        <dbReference type="ARBA" id="ARBA00000085"/>
    </source>
</evidence>
<dbReference type="GO" id="GO:0005886">
    <property type="term" value="C:plasma membrane"/>
    <property type="evidence" value="ECO:0007669"/>
    <property type="project" value="TreeGrafter"/>
</dbReference>
<dbReference type="Gene3D" id="1.10.287.130">
    <property type="match status" value="1"/>
</dbReference>
<dbReference type="SUPFAM" id="SSF47384">
    <property type="entry name" value="Homodimeric domain of signal transducing histidine kinase"/>
    <property type="match status" value="1"/>
</dbReference>
<evidence type="ECO:0000313" key="10">
    <source>
        <dbReference type="EMBL" id="MVT09334.1"/>
    </source>
</evidence>
<keyword evidence="7 8" id="KW-1133">Transmembrane helix</keyword>
<keyword evidence="6 10" id="KW-0418">Kinase</keyword>
<evidence type="ECO:0000256" key="8">
    <source>
        <dbReference type="SAM" id="Phobius"/>
    </source>
</evidence>
<dbReference type="EC" id="2.7.13.3" evidence="2"/>
<name>A0A7K1U4Q3_9BACT</name>
<dbReference type="InterPro" id="IPR036890">
    <property type="entry name" value="HATPase_C_sf"/>
</dbReference>
<evidence type="ECO:0000256" key="5">
    <source>
        <dbReference type="ARBA" id="ARBA00022692"/>
    </source>
</evidence>
<keyword evidence="4" id="KW-0808">Transferase</keyword>
<evidence type="ECO:0000256" key="7">
    <source>
        <dbReference type="ARBA" id="ARBA00022989"/>
    </source>
</evidence>
<dbReference type="PROSITE" id="PS51257">
    <property type="entry name" value="PROKAR_LIPOPROTEIN"/>
    <property type="match status" value="1"/>
</dbReference>
<dbReference type="PANTHER" id="PTHR45436:SF5">
    <property type="entry name" value="SENSOR HISTIDINE KINASE TRCS"/>
    <property type="match status" value="1"/>
</dbReference>
<dbReference type="Pfam" id="PF00512">
    <property type="entry name" value="HisKA"/>
    <property type="match status" value="1"/>
</dbReference>
<keyword evidence="3" id="KW-0597">Phosphoprotein</keyword>
<dbReference type="SMART" id="SM00388">
    <property type="entry name" value="HisKA"/>
    <property type="match status" value="1"/>
</dbReference>